<reference evidence="2" key="2">
    <citation type="submission" date="2020-09" db="EMBL/GenBank/DDBJ databases">
        <authorList>
            <person name="Sun Q."/>
            <person name="Zhou Y."/>
        </authorList>
    </citation>
    <scope>NUCLEOTIDE SEQUENCE</scope>
    <source>
        <strain evidence="2">CGMCC 1.15478</strain>
    </source>
</reference>
<dbReference type="InterPro" id="IPR007138">
    <property type="entry name" value="ABM_dom"/>
</dbReference>
<dbReference type="PROSITE" id="PS51725">
    <property type="entry name" value="ABM"/>
    <property type="match status" value="1"/>
</dbReference>
<name>A0A916UG95_9ACTN</name>
<comment type="caution">
    <text evidence="2">The sequence shown here is derived from an EMBL/GenBank/DDBJ whole genome shotgun (WGS) entry which is preliminary data.</text>
</comment>
<sequence length="96" mass="11314">MVILNVFFDVRQDSVADFIKLLNHMVIESNKEPGCSLYQLYQSSYDPFAYALIEHWDSQEALDAHGKTSHWINFNDTVNKYLKSAYDEHHYTEIPR</sequence>
<dbReference type="PANTHER" id="PTHR33336:SF15">
    <property type="entry name" value="ABM DOMAIN-CONTAINING PROTEIN"/>
    <property type="match status" value="1"/>
</dbReference>
<proteinExistence type="predicted"/>
<reference evidence="2" key="1">
    <citation type="journal article" date="2014" name="Int. J. Syst. Evol. Microbiol.">
        <title>Complete genome sequence of Corynebacterium casei LMG S-19264T (=DSM 44701T), isolated from a smear-ripened cheese.</title>
        <authorList>
            <consortium name="US DOE Joint Genome Institute (JGI-PGF)"/>
            <person name="Walter F."/>
            <person name="Albersmeier A."/>
            <person name="Kalinowski J."/>
            <person name="Ruckert C."/>
        </authorList>
    </citation>
    <scope>NUCLEOTIDE SEQUENCE</scope>
    <source>
        <strain evidence="2">CGMCC 1.15478</strain>
    </source>
</reference>
<dbReference type="InterPro" id="IPR011008">
    <property type="entry name" value="Dimeric_a/b-barrel"/>
</dbReference>
<dbReference type="RefSeq" id="WP_188675575.1">
    <property type="nucleotide sequence ID" value="NZ_BMJH01000003.1"/>
</dbReference>
<dbReference type="PANTHER" id="PTHR33336">
    <property type="entry name" value="QUINOL MONOOXYGENASE YGIN-RELATED"/>
    <property type="match status" value="1"/>
</dbReference>
<organism evidence="2 3">
    <name type="scientific">Hoyosella rhizosphaerae</name>
    <dbReference type="NCBI Taxonomy" id="1755582"/>
    <lineage>
        <taxon>Bacteria</taxon>
        <taxon>Bacillati</taxon>
        <taxon>Actinomycetota</taxon>
        <taxon>Actinomycetes</taxon>
        <taxon>Mycobacteriales</taxon>
        <taxon>Hoyosellaceae</taxon>
        <taxon>Hoyosella</taxon>
    </lineage>
</organism>
<feature type="domain" description="ABM" evidence="1">
    <location>
        <begin position="2"/>
        <end position="94"/>
    </location>
</feature>
<dbReference type="InterPro" id="IPR050744">
    <property type="entry name" value="AI-2_Isomerase_LsrG"/>
</dbReference>
<dbReference type="Proteomes" id="UP000641514">
    <property type="component" value="Unassembled WGS sequence"/>
</dbReference>
<dbReference type="AlphaFoldDB" id="A0A916UG95"/>
<keyword evidence="3" id="KW-1185">Reference proteome</keyword>
<accession>A0A916UG95</accession>
<dbReference type="Pfam" id="PF03992">
    <property type="entry name" value="ABM"/>
    <property type="match status" value="1"/>
</dbReference>
<gene>
    <name evidence="2" type="ORF">GCM10011410_25490</name>
</gene>
<protein>
    <recommendedName>
        <fullName evidence="1">ABM domain-containing protein</fullName>
    </recommendedName>
</protein>
<evidence type="ECO:0000313" key="2">
    <source>
        <dbReference type="EMBL" id="GGC71409.1"/>
    </source>
</evidence>
<dbReference type="GO" id="GO:0003824">
    <property type="term" value="F:catalytic activity"/>
    <property type="evidence" value="ECO:0007669"/>
    <property type="project" value="TreeGrafter"/>
</dbReference>
<dbReference type="SUPFAM" id="SSF54909">
    <property type="entry name" value="Dimeric alpha+beta barrel"/>
    <property type="match status" value="1"/>
</dbReference>
<dbReference type="EMBL" id="BMJH01000003">
    <property type="protein sequence ID" value="GGC71409.1"/>
    <property type="molecule type" value="Genomic_DNA"/>
</dbReference>
<dbReference type="Gene3D" id="3.30.70.100">
    <property type="match status" value="1"/>
</dbReference>
<evidence type="ECO:0000259" key="1">
    <source>
        <dbReference type="PROSITE" id="PS51725"/>
    </source>
</evidence>
<evidence type="ECO:0000313" key="3">
    <source>
        <dbReference type="Proteomes" id="UP000641514"/>
    </source>
</evidence>